<dbReference type="PANTHER" id="PTHR30460">
    <property type="entry name" value="MODERATE CONDUCTANCE MECHANOSENSITIVE CHANNEL YBIO"/>
    <property type="match status" value="1"/>
</dbReference>
<dbReference type="InterPro" id="IPR045276">
    <property type="entry name" value="YbiO_bact"/>
</dbReference>
<dbReference type="Proteomes" id="UP001629260">
    <property type="component" value="Unassembled WGS sequence"/>
</dbReference>
<evidence type="ECO:0000256" key="3">
    <source>
        <dbReference type="ARBA" id="ARBA00022475"/>
    </source>
</evidence>
<dbReference type="SUPFAM" id="SSF82861">
    <property type="entry name" value="Mechanosensitive channel protein MscS (YggB), transmembrane region"/>
    <property type="match status" value="1"/>
</dbReference>
<evidence type="ECO:0000259" key="10">
    <source>
        <dbReference type="Pfam" id="PF21088"/>
    </source>
</evidence>
<dbReference type="InterPro" id="IPR011066">
    <property type="entry name" value="MscS_channel_C_sf"/>
</dbReference>
<dbReference type="RefSeq" id="WP_408082532.1">
    <property type="nucleotide sequence ID" value="NZ_JBELQA010000009.1"/>
</dbReference>
<dbReference type="InterPro" id="IPR006685">
    <property type="entry name" value="MscS_channel_2nd"/>
</dbReference>
<organism evidence="11 12">
    <name type="scientific">Flavobacterium plantiphilum</name>
    <dbReference type="NCBI Taxonomy" id="3163297"/>
    <lineage>
        <taxon>Bacteria</taxon>
        <taxon>Pseudomonadati</taxon>
        <taxon>Bacteroidota</taxon>
        <taxon>Flavobacteriia</taxon>
        <taxon>Flavobacteriales</taxon>
        <taxon>Flavobacteriaceae</taxon>
        <taxon>Flavobacterium</taxon>
    </lineage>
</organism>
<dbReference type="Pfam" id="PF21082">
    <property type="entry name" value="MS_channel_3rd"/>
    <property type="match status" value="1"/>
</dbReference>
<evidence type="ECO:0000256" key="4">
    <source>
        <dbReference type="ARBA" id="ARBA00022692"/>
    </source>
</evidence>
<dbReference type="Pfam" id="PF00924">
    <property type="entry name" value="MS_channel_2nd"/>
    <property type="match status" value="1"/>
</dbReference>
<dbReference type="Gene3D" id="3.30.70.100">
    <property type="match status" value="1"/>
</dbReference>
<reference evidence="11 12" key="1">
    <citation type="submission" date="2024-06" db="EMBL/GenBank/DDBJ databases">
        <authorList>
            <person name="Kaempfer P."/>
            <person name="Viver T."/>
        </authorList>
    </citation>
    <scope>NUCLEOTIDE SEQUENCE [LARGE SCALE GENOMIC DNA]</scope>
    <source>
        <strain evidence="11 12">ST-87</strain>
    </source>
</reference>
<dbReference type="SUPFAM" id="SSF82689">
    <property type="entry name" value="Mechanosensitive channel protein MscS (YggB), C-terminal domain"/>
    <property type="match status" value="1"/>
</dbReference>
<keyword evidence="12" id="KW-1185">Reference proteome</keyword>
<keyword evidence="4 7" id="KW-0812">Transmembrane</keyword>
<dbReference type="EMBL" id="JBELQA010000009">
    <property type="protein sequence ID" value="MFL9832083.1"/>
    <property type="molecule type" value="Genomic_DNA"/>
</dbReference>
<dbReference type="InterPro" id="IPR011014">
    <property type="entry name" value="MscS_channel_TM-2"/>
</dbReference>
<evidence type="ECO:0000313" key="11">
    <source>
        <dbReference type="EMBL" id="MFL9832083.1"/>
    </source>
</evidence>
<feature type="transmembrane region" description="Helical" evidence="7">
    <location>
        <begin position="23"/>
        <end position="44"/>
    </location>
</feature>
<name>A0ABW8XYA8_9FLAO</name>
<dbReference type="InterPro" id="IPR049142">
    <property type="entry name" value="MS_channel_1st"/>
</dbReference>
<gene>
    <name evidence="11" type="ORF">ABS764_14620</name>
</gene>
<evidence type="ECO:0000256" key="1">
    <source>
        <dbReference type="ARBA" id="ARBA00004651"/>
    </source>
</evidence>
<sequence length="307" mass="34351">MTLTAIDWQETTNKYLTEYSELIVPWLLTSGVKIIFILIAAFILNKVLNRFIEKAVRIAIRSDRYSSKEAEEKRENTLIQIFTTTSKIAILCIILLMILGEFGIEIGPILAAAGIVGLAFGFGGQYLIRDIISGLFIILENQYRVGDVVNFDIAAGAVEQISLRKTTLRDLDGTVHHIPHGEIKKVSNLSTEYSRINLNIGVSYNCDIENVIAVINKIGNELATDKELGRFIIKAPQFLRVDEFADSSIIIKILGETQPSKQWDVTGELRKRIKITFDKEGIEIPFPQLVVHNAVEATDKKLTETTS</sequence>
<dbReference type="InterPro" id="IPR049278">
    <property type="entry name" value="MS_channel_C"/>
</dbReference>
<keyword evidence="3" id="KW-1003">Cell membrane</keyword>
<evidence type="ECO:0000256" key="6">
    <source>
        <dbReference type="ARBA" id="ARBA00023136"/>
    </source>
</evidence>
<evidence type="ECO:0000259" key="8">
    <source>
        <dbReference type="Pfam" id="PF00924"/>
    </source>
</evidence>
<evidence type="ECO:0000256" key="5">
    <source>
        <dbReference type="ARBA" id="ARBA00022989"/>
    </source>
</evidence>
<keyword evidence="6 7" id="KW-0472">Membrane</keyword>
<feature type="domain" description="Mechanosensitive ion channel transmembrane helices 2/3" evidence="10">
    <location>
        <begin position="86"/>
        <end position="125"/>
    </location>
</feature>
<evidence type="ECO:0000313" key="12">
    <source>
        <dbReference type="Proteomes" id="UP001629260"/>
    </source>
</evidence>
<dbReference type="Pfam" id="PF21088">
    <property type="entry name" value="MS_channel_1st"/>
    <property type="match status" value="1"/>
</dbReference>
<evidence type="ECO:0000256" key="7">
    <source>
        <dbReference type="SAM" id="Phobius"/>
    </source>
</evidence>
<keyword evidence="5 7" id="KW-1133">Transmembrane helix</keyword>
<proteinExistence type="inferred from homology"/>
<feature type="domain" description="Mechanosensitive ion channel MscS" evidence="8">
    <location>
        <begin position="127"/>
        <end position="190"/>
    </location>
</feature>
<feature type="transmembrane region" description="Helical" evidence="7">
    <location>
        <begin position="106"/>
        <end position="128"/>
    </location>
</feature>
<comment type="similarity">
    <text evidence="2">Belongs to the MscS (TC 1.A.23) family.</text>
</comment>
<feature type="domain" description="Mechanosensitive ion channel MscS C-terminal" evidence="9">
    <location>
        <begin position="196"/>
        <end position="284"/>
    </location>
</feature>
<dbReference type="PANTHER" id="PTHR30460:SF0">
    <property type="entry name" value="MODERATE CONDUCTANCE MECHANOSENSITIVE CHANNEL YBIO"/>
    <property type="match status" value="1"/>
</dbReference>
<feature type="transmembrane region" description="Helical" evidence="7">
    <location>
        <begin position="78"/>
        <end position="100"/>
    </location>
</feature>
<dbReference type="SUPFAM" id="SSF50182">
    <property type="entry name" value="Sm-like ribonucleoproteins"/>
    <property type="match status" value="1"/>
</dbReference>
<evidence type="ECO:0000256" key="2">
    <source>
        <dbReference type="ARBA" id="ARBA00008017"/>
    </source>
</evidence>
<protein>
    <submittedName>
        <fullName evidence="11">Mechanosensitive ion channel family protein</fullName>
    </submittedName>
</protein>
<comment type="subcellular location">
    <subcellularLocation>
        <location evidence="1">Cell membrane</location>
        <topology evidence="1">Multi-pass membrane protein</topology>
    </subcellularLocation>
</comment>
<comment type="caution">
    <text evidence="11">The sequence shown here is derived from an EMBL/GenBank/DDBJ whole genome shotgun (WGS) entry which is preliminary data.</text>
</comment>
<dbReference type="Gene3D" id="2.30.30.60">
    <property type="match status" value="1"/>
</dbReference>
<dbReference type="InterPro" id="IPR010920">
    <property type="entry name" value="LSM_dom_sf"/>
</dbReference>
<dbReference type="Gene3D" id="1.10.287.1260">
    <property type="match status" value="1"/>
</dbReference>
<accession>A0ABW8XYA8</accession>
<evidence type="ECO:0000259" key="9">
    <source>
        <dbReference type="Pfam" id="PF21082"/>
    </source>
</evidence>
<dbReference type="InterPro" id="IPR023408">
    <property type="entry name" value="MscS_beta-dom_sf"/>
</dbReference>